<dbReference type="InterPro" id="IPR002934">
    <property type="entry name" value="Polymerase_NTP_transf_dom"/>
</dbReference>
<reference evidence="2 3" key="2">
    <citation type="journal article" date="2012" name="Stand. Genomic Sci.">
        <title>Complete genome sequence of the termite hindgut bacterium Spirochaeta coccoides type strain (SPN1(T)), reclassification in the genus Sphaerochaeta as Sphaerochaeta coccoides comb. nov. and emendations of the family Spirochaetaceae and the genus Sphaerochaeta.</title>
        <authorList>
            <person name="Abt B."/>
            <person name="Han C."/>
            <person name="Scheuner C."/>
            <person name="Lu M."/>
            <person name="Lapidus A."/>
            <person name="Nolan M."/>
            <person name="Lucas S."/>
            <person name="Hammon N."/>
            <person name="Deshpande S."/>
            <person name="Cheng J.F."/>
            <person name="Tapia R."/>
            <person name="Goodwin L.A."/>
            <person name="Pitluck S."/>
            <person name="Liolios K."/>
            <person name="Pagani I."/>
            <person name="Ivanova N."/>
            <person name="Mavromatis K."/>
            <person name="Mikhailova N."/>
            <person name="Huntemann M."/>
            <person name="Pati A."/>
            <person name="Chen A."/>
            <person name="Palaniappan K."/>
            <person name="Land M."/>
            <person name="Hauser L."/>
            <person name="Brambilla E.M."/>
            <person name="Rohde M."/>
            <person name="Spring S."/>
            <person name="Gronow S."/>
            <person name="Goker M."/>
            <person name="Woyke T."/>
            <person name="Bristow J."/>
            <person name="Eisen J.A."/>
            <person name="Markowitz V."/>
            <person name="Hugenholtz P."/>
            <person name="Kyrpides N.C."/>
            <person name="Klenk H.P."/>
            <person name="Detter J.C."/>
        </authorList>
    </citation>
    <scope>NUCLEOTIDE SEQUENCE [LARGE SCALE GENOMIC DNA]</scope>
    <source>
        <strain evidence="3">ATCC BAA-1237 / DSM 17374 / SPN1</strain>
    </source>
</reference>
<evidence type="ECO:0000313" key="3">
    <source>
        <dbReference type="Proteomes" id="UP000007939"/>
    </source>
</evidence>
<keyword evidence="3" id="KW-1185">Reference proteome</keyword>
<proteinExistence type="predicted"/>
<gene>
    <name evidence="2" type="ordered locus">Spico_0412</name>
</gene>
<dbReference type="HOGENOM" id="CLU_1085438_0_0_12"/>
<dbReference type="RefSeq" id="WP_013739037.1">
    <property type="nucleotide sequence ID" value="NC_015436.1"/>
</dbReference>
<evidence type="ECO:0000313" key="2">
    <source>
        <dbReference type="EMBL" id="AEC01641.1"/>
    </source>
</evidence>
<dbReference type="KEGG" id="scc:Spico_0412"/>
<evidence type="ECO:0000259" key="1">
    <source>
        <dbReference type="Pfam" id="PF01909"/>
    </source>
</evidence>
<organism evidence="2 3">
    <name type="scientific">Parasphaerochaeta coccoides (strain ATCC BAA-1237 / DSM 17374 / SPN1)</name>
    <name type="common">Sphaerochaeta coccoides</name>
    <dbReference type="NCBI Taxonomy" id="760011"/>
    <lineage>
        <taxon>Bacteria</taxon>
        <taxon>Pseudomonadati</taxon>
        <taxon>Spirochaetota</taxon>
        <taxon>Spirochaetia</taxon>
        <taxon>Spirochaetales</taxon>
        <taxon>Sphaerochaetaceae</taxon>
        <taxon>Parasphaerochaeta</taxon>
    </lineage>
</organism>
<dbReference type="Pfam" id="PF01909">
    <property type="entry name" value="NTP_transf_2"/>
    <property type="match status" value="1"/>
</dbReference>
<accession>F4GID3</accession>
<dbReference type="SUPFAM" id="SSF81301">
    <property type="entry name" value="Nucleotidyltransferase"/>
    <property type="match status" value="1"/>
</dbReference>
<reference evidence="3" key="1">
    <citation type="submission" date="2011-04" db="EMBL/GenBank/DDBJ databases">
        <title>The complete genome of Spirochaeta coccoides DSM 17374.</title>
        <authorList>
            <person name="Lucas S."/>
            <person name="Copeland A."/>
            <person name="Lapidus A."/>
            <person name="Bruce D."/>
            <person name="Goodwin L."/>
            <person name="Pitluck S."/>
            <person name="Peters L."/>
            <person name="Kyrpides N."/>
            <person name="Mavromatis K."/>
            <person name="Pagani I."/>
            <person name="Ivanova N."/>
            <person name="Ovchinnikova G."/>
            <person name="Lu M."/>
            <person name="Detter J.C."/>
            <person name="Tapia R."/>
            <person name="Han C."/>
            <person name="Land M."/>
            <person name="Hauser L."/>
            <person name="Markowitz V."/>
            <person name="Cheng J.-F."/>
            <person name="Hugenholtz P."/>
            <person name="Woyke T."/>
            <person name="Wu D."/>
            <person name="Spring S."/>
            <person name="Schroeder M."/>
            <person name="Brambilla E."/>
            <person name="Klenk H.-P."/>
            <person name="Eisen J.A."/>
        </authorList>
    </citation>
    <scope>NUCLEOTIDE SEQUENCE [LARGE SCALE GENOMIC DNA]</scope>
    <source>
        <strain evidence="3">ATCC BAA-1237 / DSM 17374 / SPN1</strain>
    </source>
</reference>
<protein>
    <recommendedName>
        <fullName evidence="1">Polymerase nucleotidyl transferase domain-containing protein</fullName>
    </recommendedName>
</protein>
<name>F4GID3_PARC1</name>
<dbReference type="EMBL" id="CP002659">
    <property type="protein sequence ID" value="AEC01641.1"/>
    <property type="molecule type" value="Genomic_DNA"/>
</dbReference>
<dbReference type="GO" id="GO:0016779">
    <property type="term" value="F:nucleotidyltransferase activity"/>
    <property type="evidence" value="ECO:0007669"/>
    <property type="project" value="InterPro"/>
</dbReference>
<dbReference type="OrthoDB" id="2861242at2"/>
<sequence>MREINIPNYLIDSFRTLYLAGSYVEGFNTTTSDIDIYEICKDEHPKADRVWDYRKIQDIHDNGIHYEIELIPEKHISDLKKKVECSIKELDDNNFILSFHEFQMIWDIIIGVPIGDKTSFREYQTYFLEKKNQISILLVKQNGLFVRNAYEDILGLMQADDYFSAYFRSIDLLNRTADLLIAFNEILNTKTKWRYKKLGQAGLYTFQKKYYTFFAEKVIRSQIFIEEIIQFCHKEISKLGINKDAQEWIDLTKYYG</sequence>
<dbReference type="InterPro" id="IPR043519">
    <property type="entry name" value="NT_sf"/>
</dbReference>
<dbReference type="Proteomes" id="UP000007939">
    <property type="component" value="Chromosome"/>
</dbReference>
<dbReference type="STRING" id="760011.Spico_0412"/>
<dbReference type="AlphaFoldDB" id="F4GID3"/>
<feature type="domain" description="Polymerase nucleotidyl transferase" evidence="1">
    <location>
        <begin position="17"/>
        <end position="82"/>
    </location>
</feature>
<dbReference type="Gene3D" id="3.30.460.10">
    <property type="entry name" value="Beta Polymerase, domain 2"/>
    <property type="match status" value="1"/>
</dbReference>